<dbReference type="GeneID" id="25785886"/>
<sequence>MGEEGFPSVYQFRLASWGTRPVSAHVWSPLNRVCDRNTQNPLPVLPYEPWMEHGATSISIHHLISFRGPAAGPTINESGDGVPQRLVSSRRDFLRRPVSINQYGAGLRNNFAPCHKRRPNRVWSSRMRLSAPCWRWPLETLAPPMRIGFFIFTSAPSTATLNSPPVALCLAQDQRVAEERPSPKRLDGRELW</sequence>
<evidence type="ECO:0000313" key="1">
    <source>
        <dbReference type="EMBL" id="EHK40803.1"/>
    </source>
</evidence>
<organism evidence="1 2">
    <name type="scientific">Hypocrea atroviridis (strain ATCC 20476 / IMI 206040)</name>
    <name type="common">Trichoderma atroviride</name>
    <dbReference type="NCBI Taxonomy" id="452589"/>
    <lineage>
        <taxon>Eukaryota</taxon>
        <taxon>Fungi</taxon>
        <taxon>Dikarya</taxon>
        <taxon>Ascomycota</taxon>
        <taxon>Pezizomycotina</taxon>
        <taxon>Sordariomycetes</taxon>
        <taxon>Hypocreomycetidae</taxon>
        <taxon>Hypocreales</taxon>
        <taxon>Hypocreaceae</taxon>
        <taxon>Trichoderma</taxon>
    </lineage>
</organism>
<reference evidence="1 2" key="1">
    <citation type="journal article" date="2011" name="Genome Biol.">
        <title>Comparative genome sequence analysis underscores mycoparasitism as the ancestral life style of Trichoderma.</title>
        <authorList>
            <person name="Kubicek C.P."/>
            <person name="Herrera-Estrella A."/>
            <person name="Seidl-Seiboth V."/>
            <person name="Martinez D.A."/>
            <person name="Druzhinina I.S."/>
            <person name="Thon M."/>
            <person name="Zeilinger S."/>
            <person name="Casas-Flores S."/>
            <person name="Horwitz B.A."/>
            <person name="Mukherjee P.K."/>
            <person name="Mukherjee M."/>
            <person name="Kredics L."/>
            <person name="Alcaraz L.D."/>
            <person name="Aerts A."/>
            <person name="Antal Z."/>
            <person name="Atanasova L."/>
            <person name="Cervantes-Badillo M.G."/>
            <person name="Challacombe J."/>
            <person name="Chertkov O."/>
            <person name="McCluskey K."/>
            <person name="Coulpier F."/>
            <person name="Deshpande N."/>
            <person name="von Doehren H."/>
            <person name="Ebbole D.J."/>
            <person name="Esquivel-Naranjo E.U."/>
            <person name="Fekete E."/>
            <person name="Flipphi M."/>
            <person name="Glaser F."/>
            <person name="Gomez-Rodriguez E.Y."/>
            <person name="Gruber S."/>
            <person name="Han C."/>
            <person name="Henrissat B."/>
            <person name="Hermosa R."/>
            <person name="Hernandez-Onate M."/>
            <person name="Karaffa L."/>
            <person name="Kosti I."/>
            <person name="Le Crom S."/>
            <person name="Lindquist E."/>
            <person name="Lucas S."/>
            <person name="Luebeck M."/>
            <person name="Luebeck P.S."/>
            <person name="Margeot A."/>
            <person name="Metz B."/>
            <person name="Misra M."/>
            <person name="Nevalainen H."/>
            <person name="Omann M."/>
            <person name="Packer N."/>
            <person name="Perrone G."/>
            <person name="Uresti-Rivera E.E."/>
            <person name="Salamov A."/>
            <person name="Schmoll M."/>
            <person name="Seiboth B."/>
            <person name="Shapiro H."/>
            <person name="Sukno S."/>
            <person name="Tamayo-Ramos J.A."/>
            <person name="Tisch D."/>
            <person name="Wiest A."/>
            <person name="Wilkinson H.H."/>
            <person name="Zhang M."/>
            <person name="Coutinho P.M."/>
            <person name="Kenerley C.M."/>
            <person name="Monte E."/>
            <person name="Baker S.E."/>
            <person name="Grigoriev I.V."/>
        </authorList>
    </citation>
    <scope>NUCLEOTIDE SEQUENCE [LARGE SCALE GENOMIC DNA]</scope>
    <source>
        <strain evidence="2">ATCC 20476 / IMI 206040</strain>
    </source>
</reference>
<dbReference type="OrthoDB" id="10633590at2759"/>
<proteinExistence type="predicted"/>
<gene>
    <name evidence="1" type="ORF">TRIATDRAFT_85352</name>
</gene>
<comment type="caution">
    <text evidence="1">The sequence shown here is derived from an EMBL/GenBank/DDBJ whole genome shotgun (WGS) entry which is preliminary data.</text>
</comment>
<dbReference type="HOGENOM" id="CLU_1415341_0_0_1"/>
<dbReference type="Proteomes" id="UP000005426">
    <property type="component" value="Unassembled WGS sequence"/>
</dbReference>
<name>G9P7J2_HYPAI</name>
<keyword evidence="2" id="KW-1185">Reference proteome</keyword>
<dbReference type="AlphaFoldDB" id="G9P7J2"/>
<protein>
    <submittedName>
        <fullName evidence="1">Uncharacterized protein</fullName>
    </submittedName>
</protein>
<dbReference type="KEGG" id="tatv:25785886"/>
<dbReference type="EMBL" id="ABDG02000027">
    <property type="protein sequence ID" value="EHK40803.1"/>
    <property type="molecule type" value="Genomic_DNA"/>
</dbReference>
<accession>G9P7J2</accession>
<evidence type="ECO:0000313" key="2">
    <source>
        <dbReference type="Proteomes" id="UP000005426"/>
    </source>
</evidence>